<dbReference type="InterPro" id="IPR002560">
    <property type="entry name" value="Transposase_DDE"/>
</dbReference>
<dbReference type="EMBL" id="CP074694">
    <property type="protein sequence ID" value="QVL33816.1"/>
    <property type="molecule type" value="Genomic_DNA"/>
</dbReference>
<protein>
    <submittedName>
        <fullName evidence="3">ISL3 family transposase</fullName>
    </submittedName>
</protein>
<evidence type="ECO:0000259" key="2">
    <source>
        <dbReference type="Pfam" id="PF14690"/>
    </source>
</evidence>
<evidence type="ECO:0000313" key="4">
    <source>
        <dbReference type="Proteomes" id="UP000676194"/>
    </source>
</evidence>
<dbReference type="Pfam" id="PF14690">
    <property type="entry name" value="Zn_ribbon_ISL3"/>
    <property type="match status" value="1"/>
</dbReference>
<reference evidence="3" key="1">
    <citation type="submission" date="2021-05" db="EMBL/GenBank/DDBJ databases">
        <title>Complete genome sequence of the cellulolytic planctomycete Telmatocola sphagniphila SP2T and characterization of the first cellulase from planctomycetes.</title>
        <authorList>
            <person name="Rakitin A.L."/>
            <person name="Beletsky A.V."/>
            <person name="Naumoff D.G."/>
            <person name="Kulichevskaya I.S."/>
            <person name="Mardanov A.V."/>
            <person name="Ravin N.V."/>
            <person name="Dedysh S.N."/>
        </authorList>
    </citation>
    <scope>NUCLEOTIDE SEQUENCE</scope>
    <source>
        <strain evidence="3">SP2T</strain>
    </source>
</reference>
<dbReference type="InterPro" id="IPR029261">
    <property type="entry name" value="Transposase_Znf"/>
</dbReference>
<dbReference type="InterPro" id="IPR047951">
    <property type="entry name" value="Transpos_ISL3"/>
</dbReference>
<name>A0A8E6B9W2_9BACT</name>
<accession>A0A8E6B9W2</accession>
<feature type="domain" description="Transposase IS204/IS1001/IS1096/IS1165 DDE" evidence="1">
    <location>
        <begin position="154"/>
        <end position="286"/>
    </location>
</feature>
<dbReference type="Pfam" id="PF01610">
    <property type="entry name" value="DDE_Tnp_ISL3"/>
    <property type="match status" value="1"/>
</dbReference>
<dbReference type="KEGG" id="tsph:KIH39_07890"/>
<dbReference type="RefSeq" id="WP_213498798.1">
    <property type="nucleotide sequence ID" value="NZ_CP074694.1"/>
</dbReference>
<proteinExistence type="predicted"/>
<evidence type="ECO:0000259" key="1">
    <source>
        <dbReference type="Pfam" id="PF01610"/>
    </source>
</evidence>
<evidence type="ECO:0000313" key="3">
    <source>
        <dbReference type="EMBL" id="QVL33816.1"/>
    </source>
</evidence>
<gene>
    <name evidence="3" type="ORF">KIH39_07890</name>
</gene>
<organism evidence="3 4">
    <name type="scientific">Telmatocola sphagniphila</name>
    <dbReference type="NCBI Taxonomy" id="1123043"/>
    <lineage>
        <taxon>Bacteria</taxon>
        <taxon>Pseudomonadati</taxon>
        <taxon>Planctomycetota</taxon>
        <taxon>Planctomycetia</taxon>
        <taxon>Gemmatales</taxon>
        <taxon>Gemmataceae</taxon>
    </lineage>
</organism>
<sequence>MTLQDFFPQEAGLVVTDFALTPDLLAIALKTTCPSSQCPDCGQLTYRIHSHYRRVLADLPWQARRVLLRIELRKFRCMNAACPRQIFCERLPHVFASHARTTDRLKALQKQIGLALGGRPGTRLTEKLFVPTSKDTLLRRAKDKVDSLTTPRVLGVDDFAFRRGQNYGTILVDLEKHRVLDLLPDREAKTLACWLKAHPQVEIVSRDRATAYAQGIREACPQSIQVTDRWHLLKNLREAIERWFDGKREKIRELIQKSHCEKPSVIQELTNQVAGGLSDRQKSRMEQ</sequence>
<dbReference type="NCBIfam" id="NF033550">
    <property type="entry name" value="transpos_ISL3"/>
    <property type="match status" value="1"/>
</dbReference>
<feature type="domain" description="Transposase IS204/IS1001/IS1096/IS1165 zinc-finger" evidence="2">
    <location>
        <begin position="37"/>
        <end position="78"/>
    </location>
</feature>
<keyword evidence="4" id="KW-1185">Reference proteome</keyword>
<dbReference type="PANTHER" id="PTHR33498">
    <property type="entry name" value="TRANSPOSASE FOR INSERTION SEQUENCE ELEMENT IS1557"/>
    <property type="match status" value="1"/>
</dbReference>
<dbReference type="Proteomes" id="UP000676194">
    <property type="component" value="Chromosome"/>
</dbReference>
<dbReference type="AlphaFoldDB" id="A0A8E6B9W2"/>
<dbReference type="PANTHER" id="PTHR33498:SF1">
    <property type="entry name" value="TRANSPOSASE FOR INSERTION SEQUENCE ELEMENT IS1557"/>
    <property type="match status" value="1"/>
</dbReference>